<feature type="domain" description="Complex 1 LYR protein" evidence="2">
    <location>
        <begin position="9"/>
        <end position="64"/>
    </location>
</feature>
<dbReference type="Pfam" id="PF05347">
    <property type="entry name" value="Complex1_LYR"/>
    <property type="match status" value="1"/>
</dbReference>
<dbReference type="PANTHER" id="PTHR13166:SF7">
    <property type="entry name" value="LYR MOTIF-CONTAINING PROTEIN 4"/>
    <property type="match status" value="1"/>
</dbReference>
<dbReference type="OrthoDB" id="275715at2759"/>
<dbReference type="InterPro" id="IPR045297">
    <property type="entry name" value="Complex1_LYR_LYRM4"/>
</dbReference>
<keyword evidence="5" id="KW-1185">Reference proteome</keyword>
<dbReference type="EMBL" id="KN837422">
    <property type="protein sequence ID" value="KIJ25293.1"/>
    <property type="molecule type" value="Genomic_DNA"/>
</dbReference>
<comment type="similarity">
    <text evidence="1">Belongs to the complex I LYR family.</text>
</comment>
<evidence type="ECO:0000313" key="3">
    <source>
        <dbReference type="EMBL" id="KIJ25293.1"/>
    </source>
</evidence>
<dbReference type="GO" id="GO:1990221">
    <property type="term" value="C:L-cysteine desulfurase complex"/>
    <property type="evidence" value="ECO:0007669"/>
    <property type="project" value="TreeGrafter"/>
</dbReference>
<evidence type="ECO:0000313" key="4">
    <source>
        <dbReference type="EMBL" id="KIJ37071.1"/>
    </source>
</evidence>
<dbReference type="GO" id="GO:0016226">
    <property type="term" value="P:iron-sulfur cluster assembly"/>
    <property type="evidence" value="ECO:0007669"/>
    <property type="project" value="InterPro"/>
</dbReference>
<sequence length="96" mass="11109">MSTPSKTSLLHLYGGLLRASRSFSSYNFRTYFISRTKRVWKEFQSNPSPERVSDFYKANLEELDILRRSAVVNSIYGGRKLVVESNQGVKRLRSDN</sequence>
<accession>A0A0C9T8F2</accession>
<evidence type="ECO:0000259" key="2">
    <source>
        <dbReference type="Pfam" id="PF05347"/>
    </source>
</evidence>
<evidence type="ECO:0000256" key="1">
    <source>
        <dbReference type="ARBA" id="ARBA00009508"/>
    </source>
</evidence>
<dbReference type="InterPro" id="IPR008011">
    <property type="entry name" value="Complex1_LYR_dom"/>
</dbReference>
<organism evidence="3 5">
    <name type="scientific">Sphaerobolus stellatus (strain SS14)</name>
    <dbReference type="NCBI Taxonomy" id="990650"/>
    <lineage>
        <taxon>Eukaryota</taxon>
        <taxon>Fungi</taxon>
        <taxon>Dikarya</taxon>
        <taxon>Basidiomycota</taxon>
        <taxon>Agaricomycotina</taxon>
        <taxon>Agaricomycetes</taxon>
        <taxon>Phallomycetidae</taxon>
        <taxon>Geastrales</taxon>
        <taxon>Sphaerobolaceae</taxon>
        <taxon>Sphaerobolus</taxon>
    </lineage>
</organism>
<dbReference type="HOGENOM" id="CLU_120076_2_1_1"/>
<dbReference type="CDD" id="cd20264">
    <property type="entry name" value="Complex1_LYR_LYRM4"/>
    <property type="match status" value="1"/>
</dbReference>
<protein>
    <submittedName>
        <fullName evidence="3">Unplaced genomic scaffold SPHSTscaffold_347, whole genome shotgun sequence</fullName>
    </submittedName>
</protein>
<gene>
    <name evidence="4" type="ORF">M422DRAFT_178505</name>
    <name evidence="3" type="ORF">M422DRAFT_193633</name>
</gene>
<dbReference type="EMBL" id="KN837172">
    <property type="protein sequence ID" value="KIJ37071.1"/>
    <property type="molecule type" value="Genomic_DNA"/>
</dbReference>
<name>A0A0C9T8F2_SPHS4</name>
<dbReference type="Proteomes" id="UP000054279">
    <property type="component" value="Unassembled WGS sequence"/>
</dbReference>
<evidence type="ECO:0000313" key="5">
    <source>
        <dbReference type="Proteomes" id="UP000054279"/>
    </source>
</evidence>
<proteinExistence type="inferred from homology"/>
<dbReference type="InterPro" id="IPR051522">
    <property type="entry name" value="ISC_assembly_LYR"/>
</dbReference>
<dbReference type="AlphaFoldDB" id="A0A0C9T8F2"/>
<dbReference type="PANTHER" id="PTHR13166">
    <property type="entry name" value="PROTEIN C6ORF149"/>
    <property type="match status" value="1"/>
</dbReference>
<reference evidence="3 5" key="1">
    <citation type="submission" date="2014-06" db="EMBL/GenBank/DDBJ databases">
        <title>Evolutionary Origins and Diversification of the Mycorrhizal Mutualists.</title>
        <authorList>
            <consortium name="DOE Joint Genome Institute"/>
            <consortium name="Mycorrhizal Genomics Consortium"/>
            <person name="Kohler A."/>
            <person name="Kuo A."/>
            <person name="Nagy L.G."/>
            <person name="Floudas D."/>
            <person name="Copeland A."/>
            <person name="Barry K.W."/>
            <person name="Cichocki N."/>
            <person name="Veneault-Fourrey C."/>
            <person name="LaButti K."/>
            <person name="Lindquist E.A."/>
            <person name="Lipzen A."/>
            <person name="Lundell T."/>
            <person name="Morin E."/>
            <person name="Murat C."/>
            <person name="Riley R."/>
            <person name="Ohm R."/>
            <person name="Sun H."/>
            <person name="Tunlid A."/>
            <person name="Henrissat B."/>
            <person name="Grigoriev I.V."/>
            <person name="Hibbett D.S."/>
            <person name="Martin F."/>
        </authorList>
    </citation>
    <scope>NUCLEOTIDE SEQUENCE [LARGE SCALE GENOMIC DNA]</scope>
    <source>
        <strain evidence="3 5">SS14</strain>
    </source>
</reference>
<dbReference type="GO" id="GO:0005739">
    <property type="term" value="C:mitochondrion"/>
    <property type="evidence" value="ECO:0007669"/>
    <property type="project" value="TreeGrafter"/>
</dbReference>